<feature type="domain" description="DUF6760" evidence="1">
    <location>
        <begin position="20"/>
        <end position="68"/>
    </location>
</feature>
<evidence type="ECO:0000313" key="3">
    <source>
        <dbReference type="Proteomes" id="UP000317155"/>
    </source>
</evidence>
<evidence type="ECO:0000313" key="2">
    <source>
        <dbReference type="EMBL" id="TRO82815.1"/>
    </source>
</evidence>
<organism evidence="2 3">
    <name type="scientific">Trichloromonas acetexigens</name>
    <dbReference type="NCBI Taxonomy" id="38815"/>
    <lineage>
        <taxon>Bacteria</taxon>
        <taxon>Pseudomonadati</taxon>
        <taxon>Thermodesulfobacteriota</taxon>
        <taxon>Desulfuromonadia</taxon>
        <taxon>Desulfuromonadales</taxon>
        <taxon>Trichloromonadaceae</taxon>
        <taxon>Trichloromonas</taxon>
    </lineage>
</organism>
<accession>A0A550JHW2</accession>
<dbReference type="Pfam" id="PF20546">
    <property type="entry name" value="DUF6760"/>
    <property type="match status" value="1"/>
</dbReference>
<protein>
    <recommendedName>
        <fullName evidence="1">DUF6760 domain-containing protein</fullName>
    </recommendedName>
</protein>
<dbReference type="InterPro" id="IPR046648">
    <property type="entry name" value="DUF6760"/>
</dbReference>
<sequence>MRRPFLGGGKRLGGALGYPSDRLYEEVAYIAYHFNWPHDQILGLEHRERRQWVEQIAGINRRLNDNSNGGSGESWP</sequence>
<keyword evidence="3" id="KW-1185">Reference proteome</keyword>
<dbReference type="EMBL" id="VJVV01000003">
    <property type="protein sequence ID" value="TRO82815.1"/>
    <property type="molecule type" value="Genomic_DNA"/>
</dbReference>
<proteinExistence type="predicted"/>
<comment type="caution">
    <text evidence="2">The sequence shown here is derived from an EMBL/GenBank/DDBJ whole genome shotgun (WGS) entry which is preliminary data.</text>
</comment>
<gene>
    <name evidence="2" type="ORF">FL622_05635</name>
</gene>
<dbReference type="OrthoDB" id="8481518at2"/>
<evidence type="ECO:0000259" key="1">
    <source>
        <dbReference type="Pfam" id="PF20546"/>
    </source>
</evidence>
<name>A0A550JHW2_9BACT</name>
<dbReference type="Proteomes" id="UP000317155">
    <property type="component" value="Unassembled WGS sequence"/>
</dbReference>
<reference evidence="2 3" key="1">
    <citation type="submission" date="2019-07" db="EMBL/GenBank/DDBJ databases">
        <title>Insights of Desulfuromonas acetexigens electromicrobiology.</title>
        <authorList>
            <person name="Katuri K."/>
            <person name="Sapireddy V."/>
            <person name="Shaw D.R."/>
            <person name="Saikaly P."/>
        </authorList>
    </citation>
    <scope>NUCLEOTIDE SEQUENCE [LARGE SCALE GENOMIC DNA]</scope>
    <source>
        <strain evidence="2 3">2873</strain>
    </source>
</reference>
<dbReference type="AlphaFoldDB" id="A0A550JHW2"/>